<dbReference type="Proteomes" id="UP000295517">
    <property type="component" value="Chromosome"/>
</dbReference>
<dbReference type="GO" id="GO:0019172">
    <property type="term" value="F:glyoxalase III activity"/>
    <property type="evidence" value="ECO:0007669"/>
    <property type="project" value="TreeGrafter"/>
</dbReference>
<protein>
    <submittedName>
        <fullName evidence="1">Type 1 glutamine amidotransferase domain-containing protein</fullName>
    </submittedName>
</protein>
<proteinExistence type="predicted"/>
<dbReference type="AlphaFoldDB" id="A0AAX1EH99"/>
<accession>A0AAX1EH99</accession>
<name>A0AAX1EH99_9GAMM</name>
<gene>
    <name evidence="1" type="ORF">E3983_08885</name>
</gene>
<dbReference type="PANTHER" id="PTHR48094">
    <property type="entry name" value="PROTEIN/NUCLEIC ACID DEGLYCASE DJ-1-RELATED"/>
    <property type="match status" value="1"/>
</dbReference>
<dbReference type="RefSeq" id="WP_135060691.1">
    <property type="nucleotide sequence ID" value="NZ_CP038254.1"/>
</dbReference>
<organism evidence="1 2">
    <name type="scientific">Legionella israelensis</name>
    <dbReference type="NCBI Taxonomy" id="454"/>
    <lineage>
        <taxon>Bacteria</taxon>
        <taxon>Pseudomonadati</taxon>
        <taxon>Pseudomonadota</taxon>
        <taxon>Gammaproteobacteria</taxon>
        <taxon>Legionellales</taxon>
        <taxon>Legionellaceae</taxon>
        <taxon>Legionella</taxon>
    </lineage>
</organism>
<reference evidence="1 2" key="1">
    <citation type="submission" date="2019-03" db="EMBL/GenBank/DDBJ databases">
        <title>Diverse conjugative elements silence natural transformation in Legionella species.</title>
        <authorList>
            <person name="Durieux I."/>
            <person name="Ginevra C."/>
            <person name="Attaiech L."/>
            <person name="Picq K."/>
            <person name="Juan P.A."/>
            <person name="Jarraud S."/>
            <person name="Charpentier X."/>
        </authorList>
    </citation>
    <scope>NUCLEOTIDE SEQUENCE [LARGE SCALE GENOMIC DNA]</scope>
    <source>
        <strain evidence="1 2">HL-0427-4011</strain>
    </source>
</reference>
<dbReference type="GO" id="GO:0019243">
    <property type="term" value="P:methylglyoxal catabolic process to D-lactate via S-lactoyl-glutathione"/>
    <property type="evidence" value="ECO:0007669"/>
    <property type="project" value="TreeGrafter"/>
</dbReference>
<sequence>MAHILIYVSSANKIPLREGTSSDTGIFLGELTLPLMPLYEAGHVFTFITPDGKAPTIDQNSYHLLYWKFSKKKRNKAIHFLKALENSGLNAPLKATEIASNESQLESYSGLFIPGGHAPMTDIVFENWFDSNEFNRSTGEILSHFHMHRKPITAICHGVAALAAAPEHGGKWLYNGYQMTCITMMAEWLAEDMPFFKTLKGHMRDYPTHILQRKGAVIQQKNIPFLSQVVEDQELITAQDPFAAEELGKQLKIKIDNYLQEKGNEVSSQTNTF</sequence>
<dbReference type="PANTHER" id="PTHR48094:SF22">
    <property type="entry name" value="DJ-1_PFPI DOMAIN-CONTAINING PROTEIN"/>
    <property type="match status" value="1"/>
</dbReference>
<dbReference type="GO" id="GO:0005737">
    <property type="term" value="C:cytoplasm"/>
    <property type="evidence" value="ECO:0007669"/>
    <property type="project" value="TreeGrafter"/>
</dbReference>
<evidence type="ECO:0000313" key="2">
    <source>
        <dbReference type="Proteomes" id="UP000295517"/>
    </source>
</evidence>
<dbReference type="InterPro" id="IPR029062">
    <property type="entry name" value="Class_I_gatase-like"/>
</dbReference>
<keyword evidence="1" id="KW-0315">Glutamine amidotransferase</keyword>
<evidence type="ECO:0000313" key="1">
    <source>
        <dbReference type="EMBL" id="QBR84464.1"/>
    </source>
</evidence>
<dbReference type="SUPFAM" id="SSF52317">
    <property type="entry name" value="Class I glutamine amidotransferase-like"/>
    <property type="match status" value="1"/>
</dbReference>
<dbReference type="InterPro" id="IPR050325">
    <property type="entry name" value="Prot/Nucl_acid_deglycase"/>
</dbReference>
<dbReference type="Pfam" id="PF17124">
    <property type="entry name" value="ThiJ_like"/>
    <property type="match status" value="1"/>
</dbReference>
<dbReference type="Gene3D" id="3.40.50.880">
    <property type="match status" value="1"/>
</dbReference>
<dbReference type="EMBL" id="CP038254">
    <property type="protein sequence ID" value="QBR84464.1"/>
    <property type="molecule type" value="Genomic_DNA"/>
</dbReference>
<dbReference type="InterPro" id="IPR032633">
    <property type="entry name" value="ThiJ-like"/>
</dbReference>